<evidence type="ECO:0000256" key="2">
    <source>
        <dbReference type="ARBA" id="ARBA00022692"/>
    </source>
</evidence>
<evidence type="ECO:0000313" key="7">
    <source>
        <dbReference type="EMBL" id="CAD2214676.1"/>
    </source>
</evidence>
<keyword evidence="2 6" id="KW-0812">Transmembrane</keyword>
<evidence type="ECO:0000256" key="5">
    <source>
        <dbReference type="SAM" id="Coils"/>
    </source>
</evidence>
<feature type="transmembrane region" description="Helical" evidence="6">
    <location>
        <begin position="351"/>
        <end position="373"/>
    </location>
</feature>
<feature type="transmembrane region" description="Helical" evidence="6">
    <location>
        <begin position="76"/>
        <end position="98"/>
    </location>
</feature>
<dbReference type="PANTHER" id="PTHR31652">
    <property type="entry name" value="LIMR FAMILY PROTEIN DDB_G0283707-RELATED"/>
    <property type="match status" value="1"/>
</dbReference>
<evidence type="ECO:0000256" key="1">
    <source>
        <dbReference type="ARBA" id="ARBA00004141"/>
    </source>
</evidence>
<feature type="coiled-coil region" evidence="5">
    <location>
        <begin position="221"/>
        <end position="248"/>
    </location>
</feature>
<feature type="transmembrane region" description="Helical" evidence="6">
    <location>
        <begin position="302"/>
        <end position="330"/>
    </location>
</feature>
<evidence type="ECO:0000256" key="6">
    <source>
        <dbReference type="SAM" id="Phobius"/>
    </source>
</evidence>
<dbReference type="GO" id="GO:0016020">
    <property type="term" value="C:membrane"/>
    <property type="evidence" value="ECO:0007669"/>
    <property type="project" value="UniProtKB-SubCell"/>
</dbReference>
<dbReference type="AlphaFoldDB" id="A0A7G2C4N0"/>
<organism evidence="7 8">
    <name type="scientific">Angomonas deanei</name>
    <dbReference type="NCBI Taxonomy" id="59799"/>
    <lineage>
        <taxon>Eukaryota</taxon>
        <taxon>Discoba</taxon>
        <taxon>Euglenozoa</taxon>
        <taxon>Kinetoplastea</taxon>
        <taxon>Metakinetoplastina</taxon>
        <taxon>Trypanosomatida</taxon>
        <taxon>Trypanosomatidae</taxon>
        <taxon>Strigomonadinae</taxon>
        <taxon>Angomonas</taxon>
    </lineage>
</organism>
<comment type="subcellular location">
    <subcellularLocation>
        <location evidence="1">Membrane</location>
        <topology evidence="1">Multi-pass membrane protein</topology>
    </subcellularLocation>
</comment>
<evidence type="ECO:0000256" key="3">
    <source>
        <dbReference type="ARBA" id="ARBA00022989"/>
    </source>
</evidence>
<keyword evidence="3 6" id="KW-1133">Transmembrane helix</keyword>
<evidence type="ECO:0000256" key="4">
    <source>
        <dbReference type="ARBA" id="ARBA00023136"/>
    </source>
</evidence>
<dbReference type="EMBL" id="LR877147">
    <property type="protein sequence ID" value="CAD2214676.1"/>
    <property type="molecule type" value="Genomic_DNA"/>
</dbReference>
<dbReference type="Pfam" id="PF04791">
    <property type="entry name" value="LMBR1"/>
    <property type="match status" value="1"/>
</dbReference>
<accession>A0A7G2C4N0</accession>
<dbReference type="Proteomes" id="UP000515908">
    <property type="component" value="Chromosome 03"/>
</dbReference>
<keyword evidence="8" id="KW-1185">Reference proteome</keyword>
<feature type="transmembrane region" description="Helical" evidence="6">
    <location>
        <begin position="147"/>
        <end position="173"/>
    </location>
</feature>
<dbReference type="VEuPathDB" id="TriTrypDB:ADEAN_000212700"/>
<protein>
    <submittedName>
        <fullName evidence="7">LMBR1-like membrane protein, putative</fullName>
    </submittedName>
</protein>
<feature type="transmembrane region" description="Helical" evidence="6">
    <location>
        <begin position="37"/>
        <end position="56"/>
    </location>
</feature>
<gene>
    <name evidence="7" type="ORF">ADEAN_000212700</name>
</gene>
<feature type="transmembrane region" description="Helical" evidence="6">
    <location>
        <begin position="6"/>
        <end position="25"/>
    </location>
</feature>
<dbReference type="PANTHER" id="PTHR31652:SF0">
    <property type="entry name" value="LIMR FAMILY PROTEIN DDB_G0283707-RELATED"/>
    <property type="match status" value="1"/>
</dbReference>
<reference evidence="7 8" key="1">
    <citation type="submission" date="2020-08" db="EMBL/GenBank/DDBJ databases">
        <authorList>
            <person name="Newling K."/>
            <person name="Davey J."/>
            <person name="Forrester S."/>
        </authorList>
    </citation>
    <scope>NUCLEOTIDE SEQUENCE [LARGE SCALE GENOMIC DNA]</scope>
    <source>
        <strain evidence="8">Crithidia deanei Carvalho (ATCC PRA-265)</strain>
    </source>
</reference>
<name>A0A7G2C4N0_9TRYP</name>
<keyword evidence="5" id="KW-0175">Coiled coil</keyword>
<feature type="transmembrane region" description="Helical" evidence="6">
    <location>
        <begin position="402"/>
        <end position="422"/>
    </location>
</feature>
<keyword evidence="4 6" id="KW-0472">Membrane</keyword>
<evidence type="ECO:0000313" key="8">
    <source>
        <dbReference type="Proteomes" id="UP000515908"/>
    </source>
</evidence>
<sequence>MLWWTILVTVVLALVFAFVSLYVVYRFCAPEDRKERKFAFVIAVWGVTLSCLHILVFTLDVANVKETLHLHLEGVWGAVLVSSTVTVVVLIPLSLFHYDALDSDEEKSTVGVAVARTAALVCVVTAIFFAFWWLIGGSDSGGHSSPLAFLLSFAVVVGWMVFSWMGGIGFFAIPFCGVYSFLHRTIPISEPEYEALCSRMHDTSGRLLEVGKQLEGQSSKGRKHKNRVIEFKRQVRNLEERFAAAETAFHTSDSVVLLNYVWLVVSMIGGCISVVWIVHLFVHNVFQLHPFLDGALVNLSGVVPMAGTLTFFLLSLHLLLATLAGFWVVTQFTTPFPVLHMQKGATTLNSILYNIEVLLIGSFAALYLCAISFSEYAANTCLLTQIVQKMNTVTYMHNIMTYLQYGQPALALAFPLIAFAIWKLGSCCTAERDEADE</sequence>
<dbReference type="InterPro" id="IPR006876">
    <property type="entry name" value="LMBR1-like_membr_prot"/>
</dbReference>
<feature type="transmembrane region" description="Helical" evidence="6">
    <location>
        <begin position="110"/>
        <end position="135"/>
    </location>
</feature>
<proteinExistence type="predicted"/>
<feature type="transmembrane region" description="Helical" evidence="6">
    <location>
        <begin position="260"/>
        <end position="282"/>
    </location>
</feature>
<dbReference type="OrthoDB" id="73273at2759"/>